<name>A0A1I3JFS5_9BACL</name>
<evidence type="ECO:0000256" key="1">
    <source>
        <dbReference type="SAM" id="Phobius"/>
    </source>
</evidence>
<organism evidence="2 3">
    <name type="scientific">Thermoflavimicrobium dichotomicum</name>
    <dbReference type="NCBI Taxonomy" id="46223"/>
    <lineage>
        <taxon>Bacteria</taxon>
        <taxon>Bacillati</taxon>
        <taxon>Bacillota</taxon>
        <taxon>Bacilli</taxon>
        <taxon>Bacillales</taxon>
        <taxon>Thermoactinomycetaceae</taxon>
        <taxon>Thermoflavimicrobium</taxon>
    </lineage>
</organism>
<dbReference type="AlphaFoldDB" id="A0A1I3JFS5"/>
<dbReference type="STRING" id="46223.SAMN05421852_10161"/>
<gene>
    <name evidence="2" type="ORF">SAMN05421852_10161</name>
</gene>
<evidence type="ECO:0000313" key="2">
    <source>
        <dbReference type="EMBL" id="SFI59132.1"/>
    </source>
</evidence>
<keyword evidence="1" id="KW-0812">Transmembrane</keyword>
<dbReference type="RefSeq" id="WP_281244505.1">
    <property type="nucleotide sequence ID" value="NZ_FORR01000001.1"/>
</dbReference>
<dbReference type="EMBL" id="FORR01000001">
    <property type="protein sequence ID" value="SFI59132.1"/>
    <property type="molecule type" value="Genomic_DNA"/>
</dbReference>
<dbReference type="Proteomes" id="UP000199545">
    <property type="component" value="Unassembled WGS sequence"/>
</dbReference>
<dbReference type="NCBIfam" id="NF045534">
    <property type="entry name" value="small_EYxxD"/>
    <property type="match status" value="1"/>
</dbReference>
<reference evidence="2 3" key="1">
    <citation type="submission" date="2016-10" db="EMBL/GenBank/DDBJ databases">
        <authorList>
            <person name="de Groot N.N."/>
        </authorList>
    </citation>
    <scope>NUCLEOTIDE SEQUENCE [LARGE SCALE GENOMIC DNA]</scope>
    <source>
        <strain evidence="2 3">DSM 44778</strain>
    </source>
</reference>
<protein>
    <submittedName>
        <fullName evidence="2">Uncharacterized protein</fullName>
    </submittedName>
</protein>
<keyword evidence="1" id="KW-1133">Transmembrane helix</keyword>
<accession>A0A1I3JFS5</accession>
<sequence>MNRMFYEAISDYGFVILLAIGMIVTAALIFDLYRRRRTTRP</sequence>
<keyword evidence="3" id="KW-1185">Reference proteome</keyword>
<evidence type="ECO:0000313" key="3">
    <source>
        <dbReference type="Proteomes" id="UP000199545"/>
    </source>
</evidence>
<proteinExistence type="predicted"/>
<keyword evidence="1" id="KW-0472">Membrane</keyword>
<feature type="transmembrane region" description="Helical" evidence="1">
    <location>
        <begin position="12"/>
        <end position="33"/>
    </location>
</feature>